<dbReference type="PROSITE" id="PS00878">
    <property type="entry name" value="ODR_DC_2_1"/>
    <property type="match status" value="1"/>
</dbReference>
<dbReference type="PRINTS" id="PR01181">
    <property type="entry name" value="DAPDCRBXLASE"/>
</dbReference>
<dbReference type="InterPro" id="IPR022653">
    <property type="entry name" value="De-COase2_pyr-phos_BS"/>
</dbReference>
<dbReference type="InterPro" id="IPR029066">
    <property type="entry name" value="PLP-binding_barrel"/>
</dbReference>
<feature type="binding site" evidence="5">
    <location>
        <position position="313"/>
    </location>
    <ligand>
        <name>substrate</name>
    </ligand>
</feature>
<dbReference type="GO" id="GO:0008836">
    <property type="term" value="F:diaminopimelate decarboxylase activity"/>
    <property type="evidence" value="ECO:0007669"/>
    <property type="project" value="UniProtKB-EC"/>
</dbReference>
<feature type="binding site" evidence="5">
    <location>
        <begin position="274"/>
        <end position="277"/>
    </location>
    <ligand>
        <name>pyridoxal 5'-phosphate</name>
        <dbReference type="ChEBI" id="CHEBI:597326"/>
    </ligand>
</feature>
<dbReference type="Gene3D" id="2.40.37.10">
    <property type="entry name" value="Lyase, Ornithine Decarboxylase, Chain A, domain 1"/>
    <property type="match status" value="1"/>
</dbReference>
<evidence type="ECO:0000256" key="2">
    <source>
        <dbReference type="ARBA" id="ARBA00022793"/>
    </source>
</evidence>
<feature type="binding site" evidence="5">
    <location>
        <position position="372"/>
    </location>
    <ligand>
        <name>substrate</name>
    </ligand>
</feature>
<dbReference type="RefSeq" id="WP_290279986.1">
    <property type="nucleotide sequence ID" value="NZ_JAUFQI010000001.1"/>
</dbReference>
<feature type="domain" description="Orn/DAP/Arg decarboxylase 2 C-terminal" evidence="8">
    <location>
        <begin position="30"/>
        <end position="370"/>
    </location>
</feature>
<keyword evidence="2 5" id="KW-0210">Decarboxylase</keyword>
<dbReference type="PRINTS" id="PR01179">
    <property type="entry name" value="ODADCRBXLASE"/>
</dbReference>
<comment type="caution">
    <text evidence="10">The sequence shown here is derived from an EMBL/GenBank/DDBJ whole genome shotgun (WGS) entry which is preliminary data.</text>
</comment>
<feature type="binding site" evidence="5">
    <location>
        <position position="277"/>
    </location>
    <ligand>
        <name>substrate</name>
    </ligand>
</feature>
<evidence type="ECO:0000256" key="1">
    <source>
        <dbReference type="ARBA" id="ARBA00001933"/>
    </source>
</evidence>
<sequence length="416" mass="45766">MSAFTYQQDQLYVENVSLTELAETHGTPLYVYSKSAIEQQFDAYQQGLGGHDGLICFAVKANSNLAVLNCLAKRGAGFDIVSQGELERVIAAGGDASKIVFSGVAKQAKEMERALELGIHCFNVESDEELDRLNDVAAKLNVKAPVSFRVNPDVDAQTHPYISTGLRENKFGIDIRTVKATYQRAAQMSHINVVGMDCHIGSQLLEAQPFEDAIDRLLTLVDELSAIGINLKHIDMGGGIGVKYSEDDIEPNVTQYIQKLVNHLKSRNLALVLEPGRSIVANAGVLVSRVEYLKDNGEHHFAIIDGGMNDLIRPALYQAWMEIKPVQPRSDGKEAYWDFVGPICETGDFLGKNRKMSLKSGDLIAVMSAGAYSFVMASNYNTRGRPAEILVSDREAKVVRQREQLSDLWALESLGE</sequence>
<dbReference type="EC" id="4.1.1.20" evidence="5 6"/>
<feature type="modified residue" description="N6-(pyridoxal phosphate)lysine" evidence="5">
    <location>
        <position position="60"/>
    </location>
</feature>
<dbReference type="InterPro" id="IPR022644">
    <property type="entry name" value="De-COase2_N"/>
</dbReference>
<feature type="domain" description="Orn/DAP/Arg decarboxylase 2 N-terminal" evidence="9">
    <location>
        <begin position="36"/>
        <end position="281"/>
    </location>
</feature>
<evidence type="ECO:0000256" key="3">
    <source>
        <dbReference type="ARBA" id="ARBA00022898"/>
    </source>
</evidence>
<dbReference type="Pfam" id="PF00278">
    <property type="entry name" value="Orn_DAP_Arg_deC"/>
    <property type="match status" value="1"/>
</dbReference>
<comment type="subunit">
    <text evidence="5">Homodimer.</text>
</comment>
<accession>A0ABV7WXT0</accession>
<evidence type="ECO:0000259" key="9">
    <source>
        <dbReference type="Pfam" id="PF02784"/>
    </source>
</evidence>
<dbReference type="SUPFAM" id="SSF50621">
    <property type="entry name" value="Alanine racemase C-terminal domain-like"/>
    <property type="match status" value="1"/>
</dbReference>
<dbReference type="EMBL" id="JBHRYN010000069">
    <property type="protein sequence ID" value="MFC3703129.1"/>
    <property type="molecule type" value="Genomic_DNA"/>
</dbReference>
<evidence type="ECO:0000259" key="8">
    <source>
        <dbReference type="Pfam" id="PF00278"/>
    </source>
</evidence>
<dbReference type="InterPro" id="IPR022657">
    <property type="entry name" value="De-COase2_CS"/>
</dbReference>
<comment type="function">
    <text evidence="5">Specifically catalyzes the decarboxylation of meso-diaminopimelate (meso-DAP) to L-lysine.</text>
</comment>
<name>A0ABV7WXT0_9GAMM</name>
<dbReference type="InterPro" id="IPR022643">
    <property type="entry name" value="De-COase2_C"/>
</dbReference>
<keyword evidence="4 5" id="KW-0456">Lyase</keyword>
<comment type="pathway">
    <text evidence="5 7">Amino-acid biosynthesis; L-lysine biosynthesis via DAP pathway; L-lysine from DL-2,6-diaminopimelate: step 1/1.</text>
</comment>
<gene>
    <name evidence="5 10" type="primary">lysA</name>
    <name evidence="10" type="ORF">ACFOND_15980</name>
</gene>
<comment type="catalytic activity">
    <reaction evidence="5 7">
        <text>meso-2,6-diaminopimelate + H(+) = L-lysine + CO2</text>
        <dbReference type="Rhea" id="RHEA:15101"/>
        <dbReference type="ChEBI" id="CHEBI:15378"/>
        <dbReference type="ChEBI" id="CHEBI:16526"/>
        <dbReference type="ChEBI" id="CHEBI:32551"/>
        <dbReference type="ChEBI" id="CHEBI:57791"/>
        <dbReference type="EC" id="4.1.1.20"/>
    </reaction>
</comment>
<evidence type="ECO:0000256" key="4">
    <source>
        <dbReference type="ARBA" id="ARBA00023239"/>
    </source>
</evidence>
<evidence type="ECO:0000313" key="10">
    <source>
        <dbReference type="EMBL" id="MFC3703129.1"/>
    </source>
</evidence>
<dbReference type="CDD" id="cd06828">
    <property type="entry name" value="PLPDE_III_DapDC"/>
    <property type="match status" value="1"/>
</dbReference>
<keyword evidence="5 7" id="KW-0457">Lysine biosynthesis</keyword>
<keyword evidence="11" id="KW-1185">Reference proteome</keyword>
<evidence type="ECO:0000256" key="5">
    <source>
        <dbReference type="HAMAP-Rule" id="MF_02120"/>
    </source>
</evidence>
<feature type="binding site" evidence="5">
    <location>
        <position position="239"/>
    </location>
    <ligand>
        <name>pyridoxal 5'-phosphate</name>
        <dbReference type="ChEBI" id="CHEBI:597326"/>
    </ligand>
</feature>
<reference evidence="11" key="1">
    <citation type="journal article" date="2019" name="Int. J. Syst. Evol. Microbiol.">
        <title>The Global Catalogue of Microorganisms (GCM) 10K type strain sequencing project: providing services to taxonomists for standard genome sequencing and annotation.</title>
        <authorList>
            <consortium name="The Broad Institute Genomics Platform"/>
            <consortium name="The Broad Institute Genome Sequencing Center for Infectious Disease"/>
            <person name="Wu L."/>
            <person name="Ma J."/>
        </authorList>
    </citation>
    <scope>NUCLEOTIDE SEQUENCE [LARGE SCALE GENOMIC DNA]</scope>
    <source>
        <strain evidence="11">CECT 8288</strain>
    </source>
</reference>
<feature type="binding site" evidence="5">
    <location>
        <position position="317"/>
    </location>
    <ligand>
        <name>substrate</name>
    </ligand>
</feature>
<evidence type="ECO:0000256" key="7">
    <source>
        <dbReference type="RuleBase" id="RU003738"/>
    </source>
</evidence>
<dbReference type="InterPro" id="IPR000183">
    <property type="entry name" value="Orn/DAP/Arg_de-COase"/>
</dbReference>
<evidence type="ECO:0000313" key="11">
    <source>
        <dbReference type="Proteomes" id="UP001595710"/>
    </source>
</evidence>
<dbReference type="PROSITE" id="PS00879">
    <property type="entry name" value="ODR_DC_2_2"/>
    <property type="match status" value="1"/>
</dbReference>
<feature type="binding site" evidence="5">
    <location>
        <position position="345"/>
    </location>
    <ligand>
        <name>substrate</name>
    </ligand>
</feature>
<comment type="similarity">
    <text evidence="5">Belongs to the Orn/Lys/Arg decarboxylase class-II family. LysA subfamily.</text>
</comment>
<dbReference type="HAMAP" id="MF_02120">
    <property type="entry name" value="LysA"/>
    <property type="match status" value="1"/>
</dbReference>
<dbReference type="NCBIfam" id="TIGR01048">
    <property type="entry name" value="lysA"/>
    <property type="match status" value="1"/>
</dbReference>
<dbReference type="PANTHER" id="PTHR43727:SF2">
    <property type="entry name" value="GROUP IV DECARBOXYLASE"/>
    <property type="match status" value="1"/>
</dbReference>
<keyword evidence="3 5" id="KW-0663">Pyridoxal phosphate</keyword>
<keyword evidence="5" id="KW-0028">Amino-acid biosynthesis</keyword>
<proteinExistence type="inferred from homology"/>
<dbReference type="Pfam" id="PF02784">
    <property type="entry name" value="Orn_Arg_deC_N"/>
    <property type="match status" value="1"/>
</dbReference>
<dbReference type="Proteomes" id="UP001595710">
    <property type="component" value="Unassembled WGS sequence"/>
</dbReference>
<dbReference type="SUPFAM" id="SSF51419">
    <property type="entry name" value="PLP-binding barrel"/>
    <property type="match status" value="1"/>
</dbReference>
<evidence type="ECO:0000256" key="6">
    <source>
        <dbReference type="NCBIfam" id="TIGR01048"/>
    </source>
</evidence>
<feature type="binding site" evidence="5">
    <location>
        <position position="372"/>
    </location>
    <ligand>
        <name>pyridoxal 5'-phosphate</name>
        <dbReference type="ChEBI" id="CHEBI:597326"/>
    </ligand>
</feature>
<dbReference type="InterPro" id="IPR002986">
    <property type="entry name" value="DAP_deCOOHase_LysA"/>
</dbReference>
<dbReference type="InterPro" id="IPR009006">
    <property type="entry name" value="Ala_racemase/Decarboxylase_C"/>
</dbReference>
<comment type="cofactor">
    <cofactor evidence="1 5 7">
        <name>pyridoxal 5'-phosphate</name>
        <dbReference type="ChEBI" id="CHEBI:597326"/>
    </cofactor>
</comment>
<dbReference type="Gene3D" id="3.20.20.10">
    <property type="entry name" value="Alanine racemase"/>
    <property type="match status" value="1"/>
</dbReference>
<dbReference type="PANTHER" id="PTHR43727">
    <property type="entry name" value="DIAMINOPIMELATE DECARBOXYLASE"/>
    <property type="match status" value="1"/>
</dbReference>
<protein>
    <recommendedName>
        <fullName evidence="5 6">Diaminopimelate decarboxylase</fullName>
        <shortName evidence="5">DAP decarboxylase</shortName>
        <shortName evidence="5">DAPDC</shortName>
        <ecNumber evidence="5 6">4.1.1.20</ecNumber>
    </recommendedName>
</protein>
<organism evidence="10 11">
    <name type="scientific">Reinekea marina</name>
    <dbReference type="NCBI Taxonomy" id="1310421"/>
    <lineage>
        <taxon>Bacteria</taxon>
        <taxon>Pseudomonadati</taxon>
        <taxon>Pseudomonadota</taxon>
        <taxon>Gammaproteobacteria</taxon>
        <taxon>Oceanospirillales</taxon>
        <taxon>Saccharospirillaceae</taxon>
        <taxon>Reinekea</taxon>
    </lineage>
</organism>